<dbReference type="InterPro" id="IPR002878">
    <property type="entry name" value="ChsH2_C"/>
</dbReference>
<name>A0ABQ6K3X3_9MICO</name>
<organism evidence="2 3">
    <name type="scientific">Pseudolysinimonas kribbensis</name>
    <dbReference type="NCBI Taxonomy" id="433641"/>
    <lineage>
        <taxon>Bacteria</taxon>
        <taxon>Bacillati</taxon>
        <taxon>Actinomycetota</taxon>
        <taxon>Actinomycetes</taxon>
        <taxon>Micrococcales</taxon>
        <taxon>Microbacteriaceae</taxon>
        <taxon>Pseudolysinimonas</taxon>
    </lineage>
</organism>
<protein>
    <recommendedName>
        <fullName evidence="1">ChsH2 C-terminal OB-fold domain-containing protein</fullName>
    </recommendedName>
</protein>
<feature type="domain" description="ChsH2 C-terminal OB-fold" evidence="1">
    <location>
        <begin position="7"/>
        <end position="56"/>
    </location>
</feature>
<comment type="caution">
    <text evidence="2">The sequence shown here is derived from an EMBL/GenBank/DDBJ whole genome shotgun (WGS) entry which is preliminary data.</text>
</comment>
<dbReference type="InterPro" id="IPR012340">
    <property type="entry name" value="NA-bd_OB-fold"/>
</dbReference>
<gene>
    <name evidence="2" type="ORF">GCM10025881_14810</name>
</gene>
<proteinExistence type="predicted"/>
<sequence>MGGQRGLGVVYSTTTTRSRSGDYNVALIDLDEGFRMMCTVRDAGDGQVRIGDRVRAIVPPGTTAETLEFSRIAES</sequence>
<dbReference type="RefSeq" id="WP_284253556.1">
    <property type="nucleotide sequence ID" value="NZ_BSVB01000001.1"/>
</dbReference>
<evidence type="ECO:0000313" key="2">
    <source>
        <dbReference type="EMBL" id="GMA94657.1"/>
    </source>
</evidence>
<dbReference type="Proteomes" id="UP001157034">
    <property type="component" value="Unassembled WGS sequence"/>
</dbReference>
<accession>A0ABQ6K3X3</accession>
<evidence type="ECO:0000259" key="1">
    <source>
        <dbReference type="Pfam" id="PF01796"/>
    </source>
</evidence>
<dbReference type="SUPFAM" id="SSF50249">
    <property type="entry name" value="Nucleic acid-binding proteins"/>
    <property type="match status" value="1"/>
</dbReference>
<evidence type="ECO:0000313" key="3">
    <source>
        <dbReference type="Proteomes" id="UP001157034"/>
    </source>
</evidence>
<dbReference type="EMBL" id="BSVB01000001">
    <property type="protein sequence ID" value="GMA94657.1"/>
    <property type="molecule type" value="Genomic_DNA"/>
</dbReference>
<reference evidence="3" key="1">
    <citation type="journal article" date="2019" name="Int. J. Syst. Evol. Microbiol.">
        <title>The Global Catalogue of Microorganisms (GCM) 10K type strain sequencing project: providing services to taxonomists for standard genome sequencing and annotation.</title>
        <authorList>
            <consortium name="The Broad Institute Genomics Platform"/>
            <consortium name="The Broad Institute Genome Sequencing Center for Infectious Disease"/>
            <person name="Wu L."/>
            <person name="Ma J."/>
        </authorList>
    </citation>
    <scope>NUCLEOTIDE SEQUENCE [LARGE SCALE GENOMIC DNA]</scope>
    <source>
        <strain evidence="3">NBRC 108894</strain>
    </source>
</reference>
<keyword evidence="3" id="KW-1185">Reference proteome</keyword>
<dbReference type="Pfam" id="PF01796">
    <property type="entry name" value="OB_ChsH2_C"/>
    <property type="match status" value="1"/>
</dbReference>